<comment type="caution">
    <text evidence="1">The sequence shown here is derived from an EMBL/GenBank/DDBJ whole genome shotgun (WGS) entry which is preliminary data.</text>
</comment>
<name>A0A1V5ZM45_9BACT</name>
<accession>A0A1V5ZM45</accession>
<evidence type="ECO:0000313" key="1">
    <source>
        <dbReference type="EMBL" id="OQB41259.1"/>
    </source>
</evidence>
<protein>
    <submittedName>
        <fullName evidence="1">Uncharacterized protein</fullName>
    </submittedName>
</protein>
<gene>
    <name evidence="1" type="ORF">BWY04_00938</name>
</gene>
<dbReference type="AlphaFoldDB" id="A0A1V5ZM45"/>
<organism evidence="1">
    <name type="scientific">candidate division CPR1 bacterium ADurb.Bin160</name>
    <dbReference type="NCBI Taxonomy" id="1852826"/>
    <lineage>
        <taxon>Bacteria</taxon>
        <taxon>candidate division CPR1</taxon>
    </lineage>
</organism>
<dbReference type="EMBL" id="MWDB01000020">
    <property type="protein sequence ID" value="OQB41259.1"/>
    <property type="molecule type" value="Genomic_DNA"/>
</dbReference>
<reference evidence="1" key="1">
    <citation type="submission" date="2017-02" db="EMBL/GenBank/DDBJ databases">
        <title>Delving into the versatile metabolic prowess of the omnipresent phylum Bacteroidetes.</title>
        <authorList>
            <person name="Nobu M.K."/>
            <person name="Mei R."/>
            <person name="Narihiro T."/>
            <person name="Kuroda K."/>
            <person name="Liu W.-T."/>
        </authorList>
    </citation>
    <scope>NUCLEOTIDE SEQUENCE</scope>
    <source>
        <strain evidence="1">ADurb.Bin160</strain>
    </source>
</reference>
<sequence>MQNKFKMMKFIYDSLDTIKGLKHPNKKMYINLTISIFAMVIVA</sequence>
<dbReference type="Proteomes" id="UP000485621">
    <property type="component" value="Unassembled WGS sequence"/>
</dbReference>
<proteinExistence type="predicted"/>